<organism evidence="1 2">
    <name type="scientific">Octadecabacter temperatus</name>
    <dbReference type="NCBI Taxonomy" id="1458307"/>
    <lineage>
        <taxon>Bacteria</taxon>
        <taxon>Pseudomonadati</taxon>
        <taxon>Pseudomonadota</taxon>
        <taxon>Alphaproteobacteria</taxon>
        <taxon>Rhodobacterales</taxon>
        <taxon>Roseobacteraceae</taxon>
        <taxon>Octadecabacter</taxon>
    </lineage>
</organism>
<dbReference type="STRING" id="1458307.OSB_01040"/>
<reference evidence="1 2" key="1">
    <citation type="journal article" date="2015" name="Genome Announc.">
        <title>Closed Genome Sequence of Octadecabacter temperatus SB1, the First Mesophilic Species of the Genus Octadecabacter.</title>
        <authorList>
            <person name="Voget S."/>
            <person name="Billerbeck S."/>
            <person name="Simon M."/>
            <person name="Daniel R."/>
        </authorList>
    </citation>
    <scope>NUCLEOTIDE SEQUENCE [LARGE SCALE GENOMIC DNA]</scope>
    <source>
        <strain evidence="1 2">SB1</strain>
    </source>
</reference>
<name>A0A0K0Y149_9RHOB</name>
<dbReference type="Gene3D" id="3.30.10.10">
    <property type="entry name" value="Trypsin Inhibitor V, subunit A"/>
    <property type="match status" value="1"/>
</dbReference>
<dbReference type="PANTHER" id="PTHR39600:SF1">
    <property type="entry name" value="PEPTIDASE INHIBITOR I78 FAMILY PROTEIN"/>
    <property type="match status" value="1"/>
</dbReference>
<dbReference type="PANTHER" id="PTHR39600">
    <property type="entry name" value="PEPTIDASE INHIBITOR I78 FAMILY PROTEIN"/>
    <property type="match status" value="1"/>
</dbReference>
<dbReference type="KEGG" id="otm:OSB_01040"/>
<dbReference type="Pfam" id="PF11720">
    <property type="entry name" value="Inhibitor_I78"/>
    <property type="match status" value="1"/>
</dbReference>
<dbReference type="Proteomes" id="UP000067444">
    <property type="component" value="Chromosome"/>
</dbReference>
<proteinExistence type="predicted"/>
<dbReference type="AlphaFoldDB" id="A0A0K0Y149"/>
<sequence>MHHAIPSLAPLEFDGNNAGMKNLFAMAPIVFLFACEAVSPPQTVDPLPTPQQDTCNASAYSNLLGQDATALERVMLLGQVRVIRPGQVVTMDFRPDRINFNVGADNRITSIHCS</sequence>
<accession>A0A0K0Y149</accession>
<dbReference type="EMBL" id="CP012160">
    <property type="protein sequence ID" value="AKS44673.1"/>
    <property type="molecule type" value="Genomic_DNA"/>
</dbReference>
<dbReference type="InterPro" id="IPR021719">
    <property type="entry name" value="Prot_inh_I78"/>
</dbReference>
<keyword evidence="2" id="KW-1185">Reference proteome</keyword>
<dbReference type="PATRIC" id="fig|1458307.3.peg.105"/>
<evidence type="ECO:0000313" key="2">
    <source>
        <dbReference type="Proteomes" id="UP000067444"/>
    </source>
</evidence>
<evidence type="ECO:0000313" key="1">
    <source>
        <dbReference type="EMBL" id="AKS44673.1"/>
    </source>
</evidence>
<protein>
    <submittedName>
        <fullName evidence="1">Peptidase inhibitor I78 family protein</fullName>
    </submittedName>
</protein>
<gene>
    <name evidence="1" type="ORF">OSB_01040</name>
</gene>